<sequence>MAASHSFAGLMATRLLLGTSEASVAPTCIAVVQIWYRRREQTTRNAAWYAVLGVFGSLLTFGLGHIRSSLHPYQVTFLFWGAITVAYSFVNKEDKLIAIDRLRMNQMDMSPGVWKWEHVQECLLGPKTLLCGGISTFAPLIIASFSFDRFTNVLFNIPFGAVQMIATLGGAWLANRVGEKFSPILRAIGREPTDRSVFLTGYYIISFYAGISPLIYSWSGQNTAGDTAGDLISPFLFRLSVMPYHSRGLTANLALFVSLAILVCPGTLWIKILNACQAAKRKYEHFGHHDENVMNNAHGEARVGSKAFEDITDLENEDFICVY</sequence>
<reference evidence="7" key="1">
    <citation type="submission" date="2022-10" db="EMBL/GenBank/DDBJ databases">
        <title>Determination and structural analysis of whole genome sequence of Sarocladium strictum F4-1.</title>
        <authorList>
            <person name="Hu L."/>
            <person name="Jiang Y."/>
        </authorList>
    </citation>
    <scope>NUCLEOTIDE SEQUENCE</scope>
    <source>
        <strain evidence="7">F4-1</strain>
    </source>
</reference>
<keyword evidence="8" id="KW-1185">Reference proteome</keyword>
<feature type="transmembrane region" description="Helical" evidence="6">
    <location>
        <begin position="153"/>
        <end position="175"/>
    </location>
</feature>
<protein>
    <submittedName>
        <fullName evidence="7">Uncharacterized protein</fullName>
    </submittedName>
</protein>
<dbReference type="PANTHER" id="PTHR43791:SF59">
    <property type="entry name" value="TRANSPORTER, PUTATIVE (AFU_ORTHOLOGUE AFUA_1G06550)-RELATED"/>
    <property type="match status" value="1"/>
</dbReference>
<dbReference type="Gene3D" id="1.20.1250.20">
    <property type="entry name" value="MFS general substrate transporter like domains"/>
    <property type="match status" value="1"/>
</dbReference>
<evidence type="ECO:0000313" key="8">
    <source>
        <dbReference type="Proteomes" id="UP001175261"/>
    </source>
</evidence>
<feature type="transmembrane region" description="Helical" evidence="6">
    <location>
        <begin position="15"/>
        <end position="36"/>
    </location>
</feature>
<keyword evidence="3 6" id="KW-0812">Transmembrane</keyword>
<evidence type="ECO:0000256" key="6">
    <source>
        <dbReference type="SAM" id="Phobius"/>
    </source>
</evidence>
<evidence type="ECO:0000256" key="1">
    <source>
        <dbReference type="ARBA" id="ARBA00004141"/>
    </source>
</evidence>
<keyword evidence="2" id="KW-0813">Transport</keyword>
<dbReference type="EMBL" id="JAPDFR010000008">
    <property type="protein sequence ID" value="KAK0383863.1"/>
    <property type="molecule type" value="Genomic_DNA"/>
</dbReference>
<comment type="caution">
    <text evidence="7">The sequence shown here is derived from an EMBL/GenBank/DDBJ whole genome shotgun (WGS) entry which is preliminary data.</text>
</comment>
<evidence type="ECO:0000256" key="5">
    <source>
        <dbReference type="ARBA" id="ARBA00023136"/>
    </source>
</evidence>
<dbReference type="GO" id="GO:0022857">
    <property type="term" value="F:transmembrane transporter activity"/>
    <property type="evidence" value="ECO:0007669"/>
    <property type="project" value="TreeGrafter"/>
</dbReference>
<evidence type="ECO:0000313" key="7">
    <source>
        <dbReference type="EMBL" id="KAK0383863.1"/>
    </source>
</evidence>
<evidence type="ECO:0000256" key="3">
    <source>
        <dbReference type="ARBA" id="ARBA00022692"/>
    </source>
</evidence>
<evidence type="ECO:0000256" key="4">
    <source>
        <dbReference type="ARBA" id="ARBA00022989"/>
    </source>
</evidence>
<dbReference type="Proteomes" id="UP001175261">
    <property type="component" value="Unassembled WGS sequence"/>
</dbReference>
<name>A0AA39GBV3_SARSR</name>
<dbReference type="AlphaFoldDB" id="A0AA39GBV3"/>
<feature type="transmembrane region" description="Helical" evidence="6">
    <location>
        <begin position="72"/>
        <end position="90"/>
    </location>
</feature>
<keyword evidence="5 6" id="KW-0472">Membrane</keyword>
<gene>
    <name evidence="7" type="ORF">NLU13_7955</name>
</gene>
<comment type="subcellular location">
    <subcellularLocation>
        <location evidence="1">Membrane</location>
        <topology evidence="1">Multi-pass membrane protein</topology>
    </subcellularLocation>
</comment>
<dbReference type="InterPro" id="IPR036259">
    <property type="entry name" value="MFS_trans_sf"/>
</dbReference>
<accession>A0AA39GBV3</accession>
<dbReference type="PANTHER" id="PTHR43791">
    <property type="entry name" value="PERMEASE-RELATED"/>
    <property type="match status" value="1"/>
</dbReference>
<feature type="transmembrane region" description="Helical" evidence="6">
    <location>
        <begin position="249"/>
        <end position="273"/>
    </location>
</feature>
<dbReference type="SUPFAM" id="SSF103473">
    <property type="entry name" value="MFS general substrate transporter"/>
    <property type="match status" value="1"/>
</dbReference>
<evidence type="ECO:0000256" key="2">
    <source>
        <dbReference type="ARBA" id="ARBA00022448"/>
    </source>
</evidence>
<feature type="transmembrane region" description="Helical" evidence="6">
    <location>
        <begin position="196"/>
        <end position="216"/>
    </location>
</feature>
<organism evidence="7 8">
    <name type="scientific">Sarocladium strictum</name>
    <name type="common">Black bundle disease fungus</name>
    <name type="synonym">Acremonium strictum</name>
    <dbReference type="NCBI Taxonomy" id="5046"/>
    <lineage>
        <taxon>Eukaryota</taxon>
        <taxon>Fungi</taxon>
        <taxon>Dikarya</taxon>
        <taxon>Ascomycota</taxon>
        <taxon>Pezizomycotina</taxon>
        <taxon>Sordariomycetes</taxon>
        <taxon>Hypocreomycetidae</taxon>
        <taxon>Hypocreales</taxon>
        <taxon>Sarocladiaceae</taxon>
        <taxon>Sarocladium</taxon>
    </lineage>
</organism>
<proteinExistence type="predicted"/>
<keyword evidence="4 6" id="KW-1133">Transmembrane helix</keyword>
<dbReference type="GO" id="GO:0016020">
    <property type="term" value="C:membrane"/>
    <property type="evidence" value="ECO:0007669"/>
    <property type="project" value="UniProtKB-SubCell"/>
</dbReference>
<feature type="transmembrane region" description="Helical" evidence="6">
    <location>
        <begin position="128"/>
        <end position="147"/>
    </location>
</feature>
<feature type="transmembrane region" description="Helical" evidence="6">
    <location>
        <begin position="48"/>
        <end position="66"/>
    </location>
</feature>